<dbReference type="Proteomes" id="UP000729913">
    <property type="component" value="Unassembled WGS sequence"/>
</dbReference>
<comment type="caution">
    <text evidence="2">The sequence shown here is derived from an EMBL/GenBank/DDBJ whole genome shotgun (WGS) entry which is preliminary data.</text>
</comment>
<evidence type="ECO:0000256" key="1">
    <source>
        <dbReference type="SAM" id="MobiDB-lite"/>
    </source>
</evidence>
<protein>
    <submittedName>
        <fullName evidence="2">Uncharacterized protein</fullName>
    </submittedName>
</protein>
<gene>
    <name evidence="2" type="ORF">G9C98_008167</name>
</gene>
<evidence type="ECO:0000313" key="2">
    <source>
        <dbReference type="EMBL" id="KAG8039524.1"/>
    </source>
</evidence>
<reference evidence="2" key="2">
    <citation type="submission" date="2021-04" db="EMBL/GenBank/DDBJ databases">
        <title>Genome-wide patterns of bracovirus chromosomal integration into multiple host tissues during parasitism.</title>
        <authorList>
            <person name="Chebbi M.A.C."/>
        </authorList>
    </citation>
    <scope>NUCLEOTIDE SEQUENCE</scope>
    <source>
        <tissue evidence="2">Whole body</tissue>
    </source>
</reference>
<sequence>MEFGDALRLGVQFRDVPSGHFERRPGQRGFPVRPSEASKCPAAQEQTEELQADQQPHGRSL</sequence>
<name>A0A8J5R703_9HYME</name>
<dbReference type="EMBL" id="JAAOIC020000035">
    <property type="protein sequence ID" value="KAG8039524.1"/>
    <property type="molecule type" value="Genomic_DNA"/>
</dbReference>
<reference evidence="2" key="1">
    <citation type="submission" date="2020-03" db="EMBL/GenBank/DDBJ databases">
        <authorList>
            <person name="Chebbi M.A."/>
            <person name="Drezen J.M."/>
        </authorList>
    </citation>
    <scope>NUCLEOTIDE SEQUENCE</scope>
    <source>
        <tissue evidence="2">Whole body</tissue>
    </source>
</reference>
<feature type="region of interest" description="Disordered" evidence="1">
    <location>
        <begin position="17"/>
        <end position="61"/>
    </location>
</feature>
<accession>A0A8J5R703</accession>
<organism evidence="2 3">
    <name type="scientific">Cotesia typhae</name>
    <dbReference type="NCBI Taxonomy" id="2053667"/>
    <lineage>
        <taxon>Eukaryota</taxon>
        <taxon>Metazoa</taxon>
        <taxon>Ecdysozoa</taxon>
        <taxon>Arthropoda</taxon>
        <taxon>Hexapoda</taxon>
        <taxon>Insecta</taxon>
        <taxon>Pterygota</taxon>
        <taxon>Neoptera</taxon>
        <taxon>Endopterygota</taxon>
        <taxon>Hymenoptera</taxon>
        <taxon>Apocrita</taxon>
        <taxon>Ichneumonoidea</taxon>
        <taxon>Braconidae</taxon>
        <taxon>Microgastrinae</taxon>
        <taxon>Cotesia</taxon>
    </lineage>
</organism>
<keyword evidence="3" id="KW-1185">Reference proteome</keyword>
<dbReference type="AlphaFoldDB" id="A0A8J5R703"/>
<proteinExistence type="predicted"/>
<evidence type="ECO:0000313" key="3">
    <source>
        <dbReference type="Proteomes" id="UP000729913"/>
    </source>
</evidence>